<evidence type="ECO:0000256" key="1">
    <source>
        <dbReference type="ARBA" id="ARBA00009005"/>
    </source>
</evidence>
<feature type="domain" description="Peptidase C14 caspase" evidence="5">
    <location>
        <begin position="118"/>
        <end position="366"/>
    </location>
</feature>
<accession>A0A0D2LXC6</accession>
<dbReference type="SUPFAM" id="SSF52129">
    <property type="entry name" value="Caspase-like"/>
    <property type="match status" value="1"/>
</dbReference>
<keyword evidence="3" id="KW-0645">Protease</keyword>
<evidence type="ECO:0000256" key="4">
    <source>
        <dbReference type="SAM" id="MobiDB-lite"/>
    </source>
</evidence>
<dbReference type="GO" id="GO:0004197">
    <property type="term" value="F:cysteine-type endopeptidase activity"/>
    <property type="evidence" value="ECO:0007669"/>
    <property type="project" value="InterPro"/>
</dbReference>
<dbReference type="InterPro" id="IPR050452">
    <property type="entry name" value="Metacaspase"/>
</dbReference>
<feature type="compositionally biased region" description="Low complexity" evidence="4">
    <location>
        <begin position="28"/>
        <end position="39"/>
    </location>
</feature>
<proteinExistence type="inferred from homology"/>
<feature type="region of interest" description="Disordered" evidence="4">
    <location>
        <begin position="1"/>
        <end position="47"/>
    </location>
</feature>
<keyword evidence="2" id="KW-0053">Apoptosis</keyword>
<dbReference type="Pfam" id="PF00656">
    <property type="entry name" value="Peptidase_C14"/>
    <property type="match status" value="1"/>
</dbReference>
<keyword evidence="3" id="KW-0788">Thiol protease</keyword>
<dbReference type="PANTHER" id="PTHR48104">
    <property type="entry name" value="METACASPASE-4"/>
    <property type="match status" value="1"/>
</dbReference>
<sequence>MPSPNAITPTSSYSYGSGYVPSGPPLLQPQQLQPRQRVPSSHSRPALIPTGAVDALASQFSQKALLTKTPRRRTTSQPTLPAGHTYVQTNDAAHTGHTHGYVQDPRNPDFRYSTCSGRRKAVCIGVNYLGQQHELRGCINDAKHVRRFLIDHGGYRSRDIYLLTDDATDPQFLPTRSNMLKAMRWLVKDARQNDALFFHYSGHGGQTRDRDGDEIDGFDEVIYPMDFKTTGHIVDDELHDIMVKRLPQGCRLTNFPKACHSGTVLGMWRVHYSSHGRLKGMHISANHWEKKATAADVISWSGCLDDQTSADTFQEGMPVGAMSYHILICGMKMIENRPEQTYQEFLSSLRKILNPRYSQKPQLGSSHKIVRHVPLFLYSCRAVLPTAGHQSSIHILIE</sequence>
<evidence type="ECO:0000256" key="2">
    <source>
        <dbReference type="ARBA" id="ARBA00022703"/>
    </source>
</evidence>
<dbReference type="PANTHER" id="PTHR48104:SF30">
    <property type="entry name" value="METACASPASE-1"/>
    <property type="match status" value="1"/>
</dbReference>
<name>A0A0D2LXC6_HYPSF</name>
<dbReference type="Gene3D" id="3.40.50.12660">
    <property type="match status" value="1"/>
</dbReference>
<evidence type="ECO:0000313" key="7">
    <source>
        <dbReference type="Proteomes" id="UP000054270"/>
    </source>
</evidence>
<feature type="compositionally biased region" description="Low complexity" evidence="4">
    <location>
        <begin position="11"/>
        <end position="21"/>
    </location>
</feature>
<feature type="compositionally biased region" description="Polar residues" evidence="4">
    <location>
        <begin position="1"/>
        <end position="10"/>
    </location>
</feature>
<dbReference type="GO" id="GO:0005737">
    <property type="term" value="C:cytoplasm"/>
    <property type="evidence" value="ECO:0007669"/>
    <property type="project" value="TreeGrafter"/>
</dbReference>
<evidence type="ECO:0000313" key="6">
    <source>
        <dbReference type="EMBL" id="KJA15538.1"/>
    </source>
</evidence>
<dbReference type="InterPro" id="IPR029030">
    <property type="entry name" value="Caspase-like_dom_sf"/>
</dbReference>
<dbReference type="Proteomes" id="UP000054270">
    <property type="component" value="Unassembled WGS sequence"/>
</dbReference>
<reference evidence="7" key="1">
    <citation type="submission" date="2014-04" db="EMBL/GenBank/DDBJ databases">
        <title>Evolutionary Origins and Diversification of the Mycorrhizal Mutualists.</title>
        <authorList>
            <consortium name="DOE Joint Genome Institute"/>
            <consortium name="Mycorrhizal Genomics Consortium"/>
            <person name="Kohler A."/>
            <person name="Kuo A."/>
            <person name="Nagy L.G."/>
            <person name="Floudas D."/>
            <person name="Copeland A."/>
            <person name="Barry K.W."/>
            <person name="Cichocki N."/>
            <person name="Veneault-Fourrey C."/>
            <person name="LaButti K."/>
            <person name="Lindquist E.A."/>
            <person name="Lipzen A."/>
            <person name="Lundell T."/>
            <person name="Morin E."/>
            <person name="Murat C."/>
            <person name="Riley R."/>
            <person name="Ohm R."/>
            <person name="Sun H."/>
            <person name="Tunlid A."/>
            <person name="Henrissat B."/>
            <person name="Grigoriev I.V."/>
            <person name="Hibbett D.S."/>
            <person name="Martin F."/>
        </authorList>
    </citation>
    <scope>NUCLEOTIDE SEQUENCE [LARGE SCALE GENOMIC DNA]</scope>
    <source>
        <strain evidence="7">FD-334 SS-4</strain>
    </source>
</reference>
<dbReference type="InterPro" id="IPR011600">
    <property type="entry name" value="Pept_C14_caspase"/>
</dbReference>
<keyword evidence="7" id="KW-1185">Reference proteome</keyword>
<dbReference type="GO" id="GO:0006915">
    <property type="term" value="P:apoptotic process"/>
    <property type="evidence" value="ECO:0007669"/>
    <property type="project" value="UniProtKB-KW"/>
</dbReference>
<evidence type="ECO:0000256" key="3">
    <source>
        <dbReference type="ARBA" id="ARBA00022807"/>
    </source>
</evidence>
<feature type="region of interest" description="Disordered" evidence="4">
    <location>
        <begin position="66"/>
        <end position="86"/>
    </location>
</feature>
<protein>
    <recommendedName>
        <fullName evidence="5">Peptidase C14 caspase domain-containing protein</fullName>
    </recommendedName>
</protein>
<comment type="similarity">
    <text evidence="1">Belongs to the peptidase C14B family.</text>
</comment>
<dbReference type="OMA" id="MHRIMVT"/>
<dbReference type="AlphaFoldDB" id="A0A0D2LXC6"/>
<dbReference type="OrthoDB" id="3223806at2759"/>
<evidence type="ECO:0000259" key="5">
    <source>
        <dbReference type="Pfam" id="PF00656"/>
    </source>
</evidence>
<dbReference type="GO" id="GO:0006508">
    <property type="term" value="P:proteolysis"/>
    <property type="evidence" value="ECO:0007669"/>
    <property type="project" value="InterPro"/>
</dbReference>
<keyword evidence="3" id="KW-0378">Hydrolase</keyword>
<organism evidence="6 7">
    <name type="scientific">Hypholoma sublateritium (strain FD-334 SS-4)</name>
    <dbReference type="NCBI Taxonomy" id="945553"/>
    <lineage>
        <taxon>Eukaryota</taxon>
        <taxon>Fungi</taxon>
        <taxon>Dikarya</taxon>
        <taxon>Basidiomycota</taxon>
        <taxon>Agaricomycotina</taxon>
        <taxon>Agaricomycetes</taxon>
        <taxon>Agaricomycetidae</taxon>
        <taxon>Agaricales</taxon>
        <taxon>Agaricineae</taxon>
        <taxon>Strophariaceae</taxon>
        <taxon>Hypholoma</taxon>
    </lineage>
</organism>
<gene>
    <name evidence="6" type="ORF">HYPSUDRAFT_149011</name>
</gene>
<dbReference type="EMBL" id="KN817642">
    <property type="protein sequence ID" value="KJA15538.1"/>
    <property type="molecule type" value="Genomic_DNA"/>
</dbReference>